<keyword evidence="10" id="KW-0418">Kinase</keyword>
<dbReference type="SUPFAM" id="SSF47384">
    <property type="entry name" value="Homodimeric domain of signal transducing histidine kinase"/>
    <property type="match status" value="1"/>
</dbReference>
<protein>
    <recommendedName>
        <fullName evidence="3">histidine kinase</fullName>
        <ecNumber evidence="3">2.7.13.3</ecNumber>
    </recommendedName>
</protein>
<evidence type="ECO:0000256" key="4">
    <source>
        <dbReference type="ARBA" id="ARBA00022475"/>
    </source>
</evidence>
<accession>A0A974NWY5</accession>
<evidence type="ECO:0000256" key="3">
    <source>
        <dbReference type="ARBA" id="ARBA00012438"/>
    </source>
</evidence>
<keyword evidence="9" id="KW-0547">Nucleotide-binding</keyword>
<dbReference type="AlphaFoldDB" id="A0A974NWY5"/>
<evidence type="ECO:0000256" key="9">
    <source>
        <dbReference type="ARBA" id="ARBA00022741"/>
    </source>
</evidence>
<dbReference type="InterPro" id="IPR005467">
    <property type="entry name" value="His_kinase_dom"/>
</dbReference>
<dbReference type="CDD" id="cd00082">
    <property type="entry name" value="HisKA"/>
    <property type="match status" value="1"/>
</dbReference>
<gene>
    <name evidence="18" type="ORF">H5J25_07185</name>
</gene>
<evidence type="ECO:0000259" key="16">
    <source>
        <dbReference type="PROSITE" id="PS50109"/>
    </source>
</evidence>
<dbReference type="Gene3D" id="3.30.565.10">
    <property type="entry name" value="Histidine kinase-like ATPase, C-terminal domain"/>
    <property type="match status" value="1"/>
</dbReference>
<evidence type="ECO:0000256" key="13">
    <source>
        <dbReference type="ARBA" id="ARBA00023012"/>
    </source>
</evidence>
<dbReference type="InterPro" id="IPR050980">
    <property type="entry name" value="2C_sensor_his_kinase"/>
</dbReference>
<dbReference type="Proteomes" id="UP000595894">
    <property type="component" value="Chromosome"/>
</dbReference>
<keyword evidence="6" id="KW-0597">Phosphoprotein</keyword>
<dbReference type="GO" id="GO:0005524">
    <property type="term" value="F:ATP binding"/>
    <property type="evidence" value="ECO:0007669"/>
    <property type="project" value="UniProtKB-KW"/>
</dbReference>
<dbReference type="KEGG" id="sari:H5J25_07185"/>
<keyword evidence="4" id="KW-1003">Cell membrane</keyword>
<feature type="transmembrane region" description="Helical" evidence="15">
    <location>
        <begin position="161"/>
        <end position="179"/>
    </location>
</feature>
<dbReference type="PANTHER" id="PTHR44936">
    <property type="entry name" value="SENSOR PROTEIN CREC"/>
    <property type="match status" value="1"/>
</dbReference>
<keyword evidence="19" id="KW-1185">Reference proteome</keyword>
<keyword evidence="7" id="KW-0808">Transferase</keyword>
<keyword evidence="13" id="KW-0902">Two-component regulatory system</keyword>
<dbReference type="Pfam" id="PF00672">
    <property type="entry name" value="HAMP"/>
    <property type="match status" value="1"/>
</dbReference>
<sequence>MKRLMRPSIGIAGRIVAILLLTLLLEFGVSTLLYERASRFAVREDEAHRLAEHLVISRKLIADEPPEKRADEAAELTTDRYALRWERALPPPPPISPSLDSMRAQILAWEPALERSDLRVQLVSPGRNPYVTGGLKLPDGSWLYFRTIEPLVTVNLAFERILLTLIPAIAMMIVAILLVRRMLFPLRRLAAAADDFGAANVDEVPEAGPGDVRRVTAAFNRMQQRIRRLISDQTQALAAVGHDLRTPLARLKLRADGIQDAALRQAMEGDVAEMSAMVDSLLAFLGGNDDPERPVRIDLAVTAETIVDALCDAGHDVRYEGPDHLELTIKPMSLKRAINNLTGNAVRYGEKVWVRVSQDDGDVTIAVEDDGPGIPERDLSRVLEPFVRLDDARGRDTVGFGLGLPIVVRTLETIGGRLILSNRSPHGLRAAILLPRMTDMNLYEHAGPQQRPAAIS</sequence>
<dbReference type="GO" id="GO:0005886">
    <property type="term" value="C:plasma membrane"/>
    <property type="evidence" value="ECO:0007669"/>
    <property type="project" value="UniProtKB-SubCell"/>
</dbReference>
<proteinExistence type="predicted"/>
<keyword evidence="12 15" id="KW-1133">Transmembrane helix</keyword>
<name>A0A974NWY5_9SPHN</name>
<dbReference type="Gene3D" id="1.10.287.130">
    <property type="match status" value="1"/>
</dbReference>
<dbReference type="PRINTS" id="PR00344">
    <property type="entry name" value="BCTRLSENSOR"/>
</dbReference>
<dbReference type="SUPFAM" id="SSF55874">
    <property type="entry name" value="ATPase domain of HSP90 chaperone/DNA topoisomerase II/histidine kinase"/>
    <property type="match status" value="1"/>
</dbReference>
<evidence type="ECO:0000256" key="6">
    <source>
        <dbReference type="ARBA" id="ARBA00022553"/>
    </source>
</evidence>
<dbReference type="InterPro" id="IPR004358">
    <property type="entry name" value="Sig_transdc_His_kin-like_C"/>
</dbReference>
<evidence type="ECO:0000256" key="7">
    <source>
        <dbReference type="ARBA" id="ARBA00022679"/>
    </source>
</evidence>
<evidence type="ECO:0000256" key="12">
    <source>
        <dbReference type="ARBA" id="ARBA00022989"/>
    </source>
</evidence>
<dbReference type="PROSITE" id="PS50885">
    <property type="entry name" value="HAMP"/>
    <property type="match status" value="1"/>
</dbReference>
<dbReference type="PANTHER" id="PTHR44936:SF5">
    <property type="entry name" value="SENSOR HISTIDINE KINASE ENVZ"/>
    <property type="match status" value="1"/>
</dbReference>
<dbReference type="SMART" id="SM00388">
    <property type="entry name" value="HisKA"/>
    <property type="match status" value="1"/>
</dbReference>
<dbReference type="PROSITE" id="PS50109">
    <property type="entry name" value="HIS_KIN"/>
    <property type="match status" value="1"/>
</dbReference>
<evidence type="ECO:0000256" key="11">
    <source>
        <dbReference type="ARBA" id="ARBA00022840"/>
    </source>
</evidence>
<dbReference type="SMART" id="SM00387">
    <property type="entry name" value="HATPase_c"/>
    <property type="match status" value="1"/>
</dbReference>
<dbReference type="GO" id="GO:0000155">
    <property type="term" value="F:phosphorelay sensor kinase activity"/>
    <property type="evidence" value="ECO:0007669"/>
    <property type="project" value="InterPro"/>
</dbReference>
<dbReference type="InterPro" id="IPR003661">
    <property type="entry name" value="HisK_dim/P_dom"/>
</dbReference>
<evidence type="ECO:0000313" key="19">
    <source>
        <dbReference type="Proteomes" id="UP000595894"/>
    </source>
</evidence>
<feature type="transmembrane region" description="Helical" evidence="15">
    <location>
        <begin position="12"/>
        <end position="34"/>
    </location>
</feature>
<evidence type="ECO:0000256" key="10">
    <source>
        <dbReference type="ARBA" id="ARBA00022777"/>
    </source>
</evidence>
<evidence type="ECO:0000256" key="15">
    <source>
        <dbReference type="SAM" id="Phobius"/>
    </source>
</evidence>
<evidence type="ECO:0000313" key="18">
    <source>
        <dbReference type="EMBL" id="QQV78422.1"/>
    </source>
</evidence>
<evidence type="ECO:0000256" key="1">
    <source>
        <dbReference type="ARBA" id="ARBA00000085"/>
    </source>
</evidence>
<reference evidence="19" key="1">
    <citation type="submission" date="2020-09" db="EMBL/GenBank/DDBJ databases">
        <title>Sphingomonas sp., a new species isolated from pork steak.</title>
        <authorList>
            <person name="Heidler von Heilborn D."/>
        </authorList>
    </citation>
    <scope>NUCLEOTIDE SEQUENCE [LARGE SCALE GENOMIC DNA]</scope>
</reference>
<evidence type="ECO:0000256" key="5">
    <source>
        <dbReference type="ARBA" id="ARBA00022519"/>
    </source>
</evidence>
<dbReference type="InterPro" id="IPR003594">
    <property type="entry name" value="HATPase_dom"/>
</dbReference>
<evidence type="ECO:0000256" key="14">
    <source>
        <dbReference type="ARBA" id="ARBA00023136"/>
    </source>
</evidence>
<organism evidence="18 19">
    <name type="scientific">Sphingomonas aliaeris</name>
    <dbReference type="NCBI Taxonomy" id="2759526"/>
    <lineage>
        <taxon>Bacteria</taxon>
        <taxon>Pseudomonadati</taxon>
        <taxon>Pseudomonadota</taxon>
        <taxon>Alphaproteobacteria</taxon>
        <taxon>Sphingomonadales</taxon>
        <taxon>Sphingomonadaceae</taxon>
        <taxon>Sphingomonas</taxon>
    </lineage>
</organism>
<keyword evidence="8 15" id="KW-0812">Transmembrane</keyword>
<dbReference type="EMBL" id="CP061035">
    <property type="protein sequence ID" value="QQV78422.1"/>
    <property type="molecule type" value="Genomic_DNA"/>
</dbReference>
<dbReference type="InterPro" id="IPR036097">
    <property type="entry name" value="HisK_dim/P_sf"/>
</dbReference>
<dbReference type="EC" id="2.7.13.3" evidence="3"/>
<keyword evidence="11" id="KW-0067">ATP-binding</keyword>
<comment type="subcellular location">
    <subcellularLocation>
        <location evidence="2">Cell inner membrane</location>
        <topology evidence="2">Multi-pass membrane protein</topology>
    </subcellularLocation>
</comment>
<evidence type="ECO:0000259" key="17">
    <source>
        <dbReference type="PROSITE" id="PS50885"/>
    </source>
</evidence>
<dbReference type="InterPro" id="IPR003660">
    <property type="entry name" value="HAMP_dom"/>
</dbReference>
<feature type="domain" description="HAMP" evidence="17">
    <location>
        <begin position="180"/>
        <end position="231"/>
    </location>
</feature>
<keyword evidence="14 15" id="KW-0472">Membrane</keyword>
<keyword evidence="5" id="KW-0997">Cell inner membrane</keyword>
<dbReference type="SMART" id="SM00304">
    <property type="entry name" value="HAMP"/>
    <property type="match status" value="1"/>
</dbReference>
<comment type="catalytic activity">
    <reaction evidence="1">
        <text>ATP + protein L-histidine = ADP + protein N-phospho-L-histidine.</text>
        <dbReference type="EC" id="2.7.13.3"/>
    </reaction>
</comment>
<dbReference type="InterPro" id="IPR036890">
    <property type="entry name" value="HATPase_C_sf"/>
</dbReference>
<evidence type="ECO:0000256" key="8">
    <source>
        <dbReference type="ARBA" id="ARBA00022692"/>
    </source>
</evidence>
<feature type="domain" description="Histidine kinase" evidence="16">
    <location>
        <begin position="239"/>
        <end position="438"/>
    </location>
</feature>
<evidence type="ECO:0000256" key="2">
    <source>
        <dbReference type="ARBA" id="ARBA00004429"/>
    </source>
</evidence>
<dbReference type="Pfam" id="PF02518">
    <property type="entry name" value="HATPase_c"/>
    <property type="match status" value="1"/>
</dbReference>